<gene>
    <name evidence="3" type="ORF">GRI58_01700</name>
</gene>
<evidence type="ECO:0000256" key="1">
    <source>
        <dbReference type="SAM" id="SignalP"/>
    </source>
</evidence>
<evidence type="ECO:0000259" key="2">
    <source>
        <dbReference type="Pfam" id="PF07969"/>
    </source>
</evidence>
<dbReference type="OrthoDB" id="9811399at2"/>
<dbReference type="InterPro" id="IPR033932">
    <property type="entry name" value="YtcJ-like"/>
</dbReference>
<dbReference type="Proteomes" id="UP000439780">
    <property type="component" value="Unassembled WGS sequence"/>
</dbReference>
<dbReference type="Pfam" id="PF07969">
    <property type="entry name" value="Amidohydro_3"/>
    <property type="match status" value="1"/>
</dbReference>
<dbReference type="RefSeq" id="WP_160751813.1">
    <property type="nucleotide sequence ID" value="NZ_WTYA01000001.1"/>
</dbReference>
<dbReference type="Gene3D" id="2.30.40.10">
    <property type="entry name" value="Urease, subunit C, domain 1"/>
    <property type="match status" value="1"/>
</dbReference>
<dbReference type="GO" id="GO:0016810">
    <property type="term" value="F:hydrolase activity, acting on carbon-nitrogen (but not peptide) bonds"/>
    <property type="evidence" value="ECO:0007669"/>
    <property type="project" value="InterPro"/>
</dbReference>
<keyword evidence="3" id="KW-0378">Hydrolase</keyword>
<protein>
    <submittedName>
        <fullName evidence="3">Amidohydrolase family protein</fullName>
    </submittedName>
</protein>
<evidence type="ECO:0000313" key="4">
    <source>
        <dbReference type="Proteomes" id="UP000439780"/>
    </source>
</evidence>
<feature type="chain" id="PRO_5032685037" evidence="1">
    <location>
        <begin position="21"/>
        <end position="550"/>
    </location>
</feature>
<dbReference type="SUPFAM" id="SSF51556">
    <property type="entry name" value="Metallo-dependent hydrolases"/>
    <property type="match status" value="1"/>
</dbReference>
<dbReference type="Gene3D" id="3.10.310.70">
    <property type="match status" value="1"/>
</dbReference>
<dbReference type="InterPro" id="IPR011059">
    <property type="entry name" value="Metal-dep_hydrolase_composite"/>
</dbReference>
<dbReference type="EMBL" id="WTYA01000001">
    <property type="protein sequence ID" value="MXP27534.1"/>
    <property type="molecule type" value="Genomic_DNA"/>
</dbReference>
<feature type="signal peptide" evidence="1">
    <location>
        <begin position="1"/>
        <end position="20"/>
    </location>
</feature>
<feature type="domain" description="Amidohydrolase 3" evidence="2">
    <location>
        <begin position="70"/>
        <end position="547"/>
    </location>
</feature>
<dbReference type="SUPFAM" id="SSF51338">
    <property type="entry name" value="Composite domain of metallo-dependent hydrolases"/>
    <property type="match status" value="1"/>
</dbReference>
<dbReference type="AlphaFoldDB" id="A0A845ACY3"/>
<keyword evidence="4" id="KW-1185">Reference proteome</keyword>
<name>A0A845ACY3_9SPHN</name>
<organism evidence="3 4">
    <name type="scientific">Qipengyuania algicida</name>
    <dbReference type="NCBI Taxonomy" id="1836209"/>
    <lineage>
        <taxon>Bacteria</taxon>
        <taxon>Pseudomonadati</taxon>
        <taxon>Pseudomonadota</taxon>
        <taxon>Alphaproteobacteria</taxon>
        <taxon>Sphingomonadales</taxon>
        <taxon>Erythrobacteraceae</taxon>
        <taxon>Qipengyuania</taxon>
    </lineage>
</organism>
<dbReference type="CDD" id="cd01300">
    <property type="entry name" value="YtcJ_like"/>
    <property type="match status" value="1"/>
</dbReference>
<dbReference type="PANTHER" id="PTHR22642">
    <property type="entry name" value="IMIDAZOLONEPROPIONASE"/>
    <property type="match status" value="1"/>
</dbReference>
<dbReference type="InterPro" id="IPR032466">
    <property type="entry name" value="Metal_Hydrolase"/>
</dbReference>
<keyword evidence="1" id="KW-0732">Signal</keyword>
<dbReference type="PANTHER" id="PTHR22642:SF20">
    <property type="entry name" value="AMIDOHYDROLASE 3 DOMAIN-CONTAINING PROTEIN"/>
    <property type="match status" value="1"/>
</dbReference>
<proteinExistence type="predicted"/>
<evidence type="ECO:0000313" key="3">
    <source>
        <dbReference type="EMBL" id="MXP27534.1"/>
    </source>
</evidence>
<comment type="caution">
    <text evidence="3">The sequence shown here is derived from an EMBL/GenBank/DDBJ whole genome shotgun (WGS) entry which is preliminary data.</text>
</comment>
<dbReference type="InterPro" id="IPR013108">
    <property type="entry name" value="Amidohydro_3"/>
</dbReference>
<reference evidence="3 4" key="1">
    <citation type="submission" date="2019-12" db="EMBL/GenBank/DDBJ databases">
        <title>Genomic-based taxomic classification of the family Erythrobacteraceae.</title>
        <authorList>
            <person name="Xu L."/>
        </authorList>
    </citation>
    <scope>NUCLEOTIDE SEQUENCE [LARGE SCALE GENOMIC DNA]</scope>
    <source>
        <strain evidence="3 4">KEMB 9005-328</strain>
    </source>
</reference>
<accession>A0A845ACY3</accession>
<dbReference type="Gene3D" id="3.20.20.140">
    <property type="entry name" value="Metal-dependent hydrolases"/>
    <property type="match status" value="1"/>
</dbReference>
<sequence>MFRLIIASIAMLLAATPALADQLIDNVDGIRIDEHGAIDRFNGLWIDNDGRIKAVLHRGDKRPANVTYAIDEKGKVMMPGIIDAHTHVMDVGLAAMTLDLSDTKSLDDALAKITAFAKANPARPWILGRGWSQTRWQLNGFPTAAQLDSAVSDRPIWLESADGHAGWANSVAMQAAGVKPGMSNPKDGRIVRIGKSIIPSGVFVDSAMKLIERVVPKPRPAEQDLAFGNAQDIFLSNGVTAVTDMGTTIEDWQAYRRAGDAGRLKLRIMAYADGPDAMDLIAGSGPTPWLYNDRLRLGGVELKLDGVLGLHSAWLKQPYADNPKINGARLLSASQLRNIMVRASLGHFQVAINAVGDAANADALDAVAEVAQSFSGDLRWRIEQAQIVDPADIPKFGRNGIVASMQPLQEPSDHALAEARLGPERIAGAYAWHDIAATGAHLAFGSNAPGESVDPFAGIAAAITRTNADGEPFGGWQPQQRVSFEQAFAAYTSGGAHAGFAEGRFGKLVSGELADFLIVDRDPTMASPSQLRSLRVLETWIGGERAYQAP</sequence>